<evidence type="ECO:0000313" key="11">
    <source>
        <dbReference type="EMBL" id="KDQ60729.1"/>
    </source>
</evidence>
<evidence type="ECO:0000256" key="9">
    <source>
        <dbReference type="SAM" id="SignalP"/>
    </source>
</evidence>
<dbReference type="AlphaFoldDB" id="A0A067Q174"/>
<protein>
    <recommendedName>
        <fullName evidence="3">Protein OS-9 homolog</fullName>
    </recommendedName>
</protein>
<sequence>MPPFRGLVPPFLLAYLALQVTARLLHSVPEDPFASPKYRITFLNGLPVLHDTAQKWLERGLTGGELEFLEQPWRDEAQHREAAWKEIGSGDEQVPLSTSEPSSQITSHSLELMKIGPRISYLCLIPPPLDTPTPPVEEPQQDPTPVHSWSLLQALSGTCLYHRQGWFTYSYCHNSHVRQFREMAHQHPHPPGGYKPEEDPEVSNPKFLVQLYSTYRYQWEAYTLGRAPPIPEPGAELTTAEEAVLAANLELAKSAGSSYLVQRWGDGSVCDKTGRKREIEVQFHCSMTMTDTILFVKETKTCHYVMVIHTPRLCGEPGFKSPLEQPEEAFIRCREVVDSLSGADPTLPESDFPLQVTKSTKPISPPPPLPVDGADRLKQALGSDVLKKALEALIGTDKLTGDEFLVEHYDDGEVVIEFIDADQLMGGGGHDQLAEALRAAGFDIQGEKKGKGKKDKSKEEAEKDGPRNHID</sequence>
<dbReference type="HOGENOM" id="CLU_039533_0_0_1"/>
<feature type="domain" description="MRH" evidence="10">
    <location>
        <begin position="157"/>
        <end position="316"/>
    </location>
</feature>
<keyword evidence="7" id="KW-1015">Disulfide bond</keyword>
<evidence type="ECO:0000256" key="4">
    <source>
        <dbReference type="ARBA" id="ARBA00022729"/>
    </source>
</evidence>
<feature type="region of interest" description="Disordered" evidence="8">
    <location>
        <begin position="348"/>
        <end position="372"/>
    </location>
</feature>
<keyword evidence="12" id="KW-1185">Reference proteome</keyword>
<dbReference type="InterPro" id="IPR009011">
    <property type="entry name" value="Man6P_isomerase_rcpt-bd_dom_sf"/>
</dbReference>
<organism evidence="11 12">
    <name type="scientific">Jaapia argillacea MUCL 33604</name>
    <dbReference type="NCBI Taxonomy" id="933084"/>
    <lineage>
        <taxon>Eukaryota</taxon>
        <taxon>Fungi</taxon>
        <taxon>Dikarya</taxon>
        <taxon>Basidiomycota</taxon>
        <taxon>Agaricomycotina</taxon>
        <taxon>Agaricomycetes</taxon>
        <taxon>Agaricomycetidae</taxon>
        <taxon>Jaapiales</taxon>
        <taxon>Jaapiaceae</taxon>
        <taxon>Jaapia</taxon>
    </lineage>
</organism>
<evidence type="ECO:0000259" key="10">
    <source>
        <dbReference type="PROSITE" id="PS51914"/>
    </source>
</evidence>
<dbReference type="PROSITE" id="PS51914">
    <property type="entry name" value="MRH"/>
    <property type="match status" value="1"/>
</dbReference>
<dbReference type="InParanoid" id="A0A067Q174"/>
<comment type="similarity">
    <text evidence="2">Belongs to the OS-9 family.</text>
</comment>
<dbReference type="InterPro" id="IPR044865">
    <property type="entry name" value="MRH_dom"/>
</dbReference>
<evidence type="ECO:0000256" key="5">
    <source>
        <dbReference type="ARBA" id="ARBA00022734"/>
    </source>
</evidence>
<evidence type="ECO:0000256" key="6">
    <source>
        <dbReference type="ARBA" id="ARBA00022824"/>
    </source>
</evidence>
<name>A0A067Q174_9AGAM</name>
<feature type="region of interest" description="Disordered" evidence="8">
    <location>
        <begin position="441"/>
        <end position="471"/>
    </location>
</feature>
<keyword evidence="4 9" id="KW-0732">Signal</keyword>
<proteinExistence type="inferred from homology"/>
<dbReference type="GO" id="GO:0030246">
    <property type="term" value="F:carbohydrate binding"/>
    <property type="evidence" value="ECO:0007669"/>
    <property type="project" value="UniProtKB-KW"/>
</dbReference>
<feature type="chain" id="PRO_5001647858" description="Protein OS-9 homolog" evidence="9">
    <location>
        <begin position="23"/>
        <end position="471"/>
    </location>
</feature>
<dbReference type="OrthoDB" id="448954at2759"/>
<gene>
    <name evidence="11" type="ORF">JAAARDRAFT_560164</name>
</gene>
<evidence type="ECO:0000313" key="12">
    <source>
        <dbReference type="Proteomes" id="UP000027265"/>
    </source>
</evidence>
<evidence type="ECO:0000256" key="2">
    <source>
        <dbReference type="ARBA" id="ARBA00009918"/>
    </source>
</evidence>
<keyword evidence="6" id="KW-0256">Endoplasmic reticulum</keyword>
<dbReference type="SUPFAM" id="SSF50911">
    <property type="entry name" value="Mannose 6-phosphate receptor domain"/>
    <property type="match status" value="1"/>
</dbReference>
<dbReference type="InterPro" id="IPR012913">
    <property type="entry name" value="OS9-like_dom"/>
</dbReference>
<feature type="compositionally biased region" description="Basic and acidic residues" evidence="8">
    <location>
        <begin position="456"/>
        <end position="471"/>
    </location>
</feature>
<keyword evidence="5" id="KW-0430">Lectin</keyword>
<feature type="signal peptide" evidence="9">
    <location>
        <begin position="1"/>
        <end position="22"/>
    </location>
</feature>
<dbReference type="Gene3D" id="2.70.130.10">
    <property type="entry name" value="Mannose-6-phosphate receptor binding domain"/>
    <property type="match status" value="1"/>
</dbReference>
<accession>A0A067Q174</accession>
<dbReference type="STRING" id="933084.A0A067Q174"/>
<evidence type="ECO:0000256" key="1">
    <source>
        <dbReference type="ARBA" id="ARBA00004367"/>
    </source>
</evidence>
<evidence type="ECO:0000256" key="8">
    <source>
        <dbReference type="SAM" id="MobiDB-lite"/>
    </source>
</evidence>
<dbReference type="GO" id="GO:0030970">
    <property type="term" value="P:retrograde protein transport, ER to cytosol"/>
    <property type="evidence" value="ECO:0007669"/>
    <property type="project" value="TreeGrafter"/>
</dbReference>
<dbReference type="EMBL" id="KL197713">
    <property type="protein sequence ID" value="KDQ60729.1"/>
    <property type="molecule type" value="Genomic_DNA"/>
</dbReference>
<comment type="subcellular location">
    <subcellularLocation>
        <location evidence="1">Endoplasmic reticulum membrane</location>
        <topology evidence="1">Peripheral membrane protein</topology>
        <orientation evidence="1">Lumenal side</orientation>
    </subcellularLocation>
</comment>
<dbReference type="GO" id="GO:0005789">
    <property type="term" value="C:endoplasmic reticulum membrane"/>
    <property type="evidence" value="ECO:0007669"/>
    <property type="project" value="UniProtKB-SubCell"/>
</dbReference>
<dbReference type="PANTHER" id="PTHR15414">
    <property type="entry name" value="OS-9-RELATED"/>
    <property type="match status" value="1"/>
</dbReference>
<dbReference type="GO" id="GO:0005788">
    <property type="term" value="C:endoplasmic reticulum lumen"/>
    <property type="evidence" value="ECO:0007669"/>
    <property type="project" value="TreeGrafter"/>
</dbReference>
<dbReference type="GO" id="GO:0030968">
    <property type="term" value="P:endoplasmic reticulum unfolded protein response"/>
    <property type="evidence" value="ECO:0007669"/>
    <property type="project" value="InterPro"/>
</dbReference>
<evidence type="ECO:0000256" key="3">
    <source>
        <dbReference type="ARBA" id="ARBA00018727"/>
    </source>
</evidence>
<evidence type="ECO:0000256" key="7">
    <source>
        <dbReference type="ARBA" id="ARBA00023157"/>
    </source>
</evidence>
<dbReference type="Pfam" id="PF07915">
    <property type="entry name" value="PRKCSH"/>
    <property type="match status" value="1"/>
</dbReference>
<reference evidence="12" key="1">
    <citation type="journal article" date="2014" name="Proc. Natl. Acad. Sci. U.S.A.">
        <title>Extensive sampling of basidiomycete genomes demonstrates inadequacy of the white-rot/brown-rot paradigm for wood decay fungi.</title>
        <authorList>
            <person name="Riley R."/>
            <person name="Salamov A.A."/>
            <person name="Brown D.W."/>
            <person name="Nagy L.G."/>
            <person name="Floudas D."/>
            <person name="Held B.W."/>
            <person name="Levasseur A."/>
            <person name="Lombard V."/>
            <person name="Morin E."/>
            <person name="Otillar R."/>
            <person name="Lindquist E.A."/>
            <person name="Sun H."/>
            <person name="LaButti K.M."/>
            <person name="Schmutz J."/>
            <person name="Jabbour D."/>
            <person name="Luo H."/>
            <person name="Baker S.E."/>
            <person name="Pisabarro A.G."/>
            <person name="Walton J.D."/>
            <person name="Blanchette R.A."/>
            <person name="Henrissat B."/>
            <person name="Martin F."/>
            <person name="Cullen D."/>
            <person name="Hibbett D.S."/>
            <person name="Grigoriev I.V."/>
        </authorList>
    </citation>
    <scope>NUCLEOTIDE SEQUENCE [LARGE SCALE GENOMIC DNA]</scope>
    <source>
        <strain evidence="12">MUCL 33604</strain>
    </source>
</reference>
<dbReference type="PANTHER" id="PTHR15414:SF0">
    <property type="entry name" value="ENDOPLASMIC RETICULUM LECTIN 1"/>
    <property type="match status" value="1"/>
</dbReference>
<dbReference type="InterPro" id="IPR045149">
    <property type="entry name" value="OS-9-like"/>
</dbReference>
<dbReference type="Proteomes" id="UP000027265">
    <property type="component" value="Unassembled WGS sequence"/>
</dbReference>